<proteinExistence type="predicted"/>
<dbReference type="InParanoid" id="A0A2H3CTH7"/>
<protein>
    <submittedName>
        <fullName evidence="1">Uncharacterized protein</fullName>
    </submittedName>
</protein>
<accession>A0A2H3CTH7</accession>
<sequence length="123" mass="13927">MTFYITKGQAYLMDTGRIWIHTLQHLNPHPMGNRQTPQDLTILEAKPISLLILRIDTRVMMDPTPNQVAQAALAAPTDQEDQEDQVVLAVLEVPEVLAVPMDQEDWADPTIMPPMSKNFYENS</sequence>
<dbReference type="EMBL" id="KZ293777">
    <property type="protein sequence ID" value="PBK79423.1"/>
    <property type="molecule type" value="Genomic_DNA"/>
</dbReference>
<keyword evidence="2" id="KW-1185">Reference proteome</keyword>
<name>A0A2H3CTH7_ARMGA</name>
<dbReference type="AlphaFoldDB" id="A0A2H3CTH7"/>
<organism evidence="1 2">
    <name type="scientific">Armillaria gallica</name>
    <name type="common">Bulbous honey fungus</name>
    <name type="synonym">Armillaria bulbosa</name>
    <dbReference type="NCBI Taxonomy" id="47427"/>
    <lineage>
        <taxon>Eukaryota</taxon>
        <taxon>Fungi</taxon>
        <taxon>Dikarya</taxon>
        <taxon>Basidiomycota</taxon>
        <taxon>Agaricomycotina</taxon>
        <taxon>Agaricomycetes</taxon>
        <taxon>Agaricomycetidae</taxon>
        <taxon>Agaricales</taxon>
        <taxon>Marasmiineae</taxon>
        <taxon>Physalacriaceae</taxon>
        <taxon>Armillaria</taxon>
    </lineage>
</organism>
<gene>
    <name evidence="1" type="ORF">ARMGADRAFT_1093154</name>
</gene>
<evidence type="ECO:0000313" key="1">
    <source>
        <dbReference type="EMBL" id="PBK79423.1"/>
    </source>
</evidence>
<reference evidence="2" key="1">
    <citation type="journal article" date="2017" name="Nat. Ecol. Evol.">
        <title>Genome expansion and lineage-specific genetic innovations in the forest pathogenic fungi Armillaria.</title>
        <authorList>
            <person name="Sipos G."/>
            <person name="Prasanna A.N."/>
            <person name="Walter M.C."/>
            <person name="O'Connor E."/>
            <person name="Balint B."/>
            <person name="Krizsan K."/>
            <person name="Kiss B."/>
            <person name="Hess J."/>
            <person name="Varga T."/>
            <person name="Slot J."/>
            <person name="Riley R."/>
            <person name="Boka B."/>
            <person name="Rigling D."/>
            <person name="Barry K."/>
            <person name="Lee J."/>
            <person name="Mihaltcheva S."/>
            <person name="LaButti K."/>
            <person name="Lipzen A."/>
            <person name="Waldron R."/>
            <person name="Moloney N.M."/>
            <person name="Sperisen C."/>
            <person name="Kredics L."/>
            <person name="Vagvoelgyi C."/>
            <person name="Patrignani A."/>
            <person name="Fitzpatrick D."/>
            <person name="Nagy I."/>
            <person name="Doyle S."/>
            <person name="Anderson J.B."/>
            <person name="Grigoriev I.V."/>
            <person name="Gueldener U."/>
            <person name="Muensterkoetter M."/>
            <person name="Nagy L.G."/>
        </authorList>
    </citation>
    <scope>NUCLEOTIDE SEQUENCE [LARGE SCALE GENOMIC DNA]</scope>
    <source>
        <strain evidence="2">Ar21-2</strain>
    </source>
</reference>
<dbReference type="Proteomes" id="UP000217790">
    <property type="component" value="Unassembled WGS sequence"/>
</dbReference>
<evidence type="ECO:0000313" key="2">
    <source>
        <dbReference type="Proteomes" id="UP000217790"/>
    </source>
</evidence>